<sequence>MNNETLKHVLVTECDGLVGALCVSIDDLKTQCLNNIEPTRANLLQYCLSNNSMLVFPNNSNVTDTIAGGIDYYLDNELGINQHIDRFVIPNGNNDNPVVIHIEP</sequence>
<proteinExistence type="predicted"/>
<protein>
    <submittedName>
        <fullName evidence="1">Uncharacterized protein</fullName>
    </submittedName>
</protein>
<organism evidence="1 2">
    <name type="scientific">Batrachochytrium dendrobatidis (strain JEL423)</name>
    <dbReference type="NCBI Taxonomy" id="403673"/>
    <lineage>
        <taxon>Eukaryota</taxon>
        <taxon>Fungi</taxon>
        <taxon>Fungi incertae sedis</taxon>
        <taxon>Chytridiomycota</taxon>
        <taxon>Chytridiomycota incertae sedis</taxon>
        <taxon>Chytridiomycetes</taxon>
        <taxon>Rhizophydiales</taxon>
        <taxon>Rhizophydiales incertae sedis</taxon>
        <taxon>Batrachochytrium</taxon>
    </lineage>
</organism>
<name>A0A177WQS1_BATDL</name>
<dbReference type="EMBL" id="DS022307">
    <property type="protein sequence ID" value="OAJ42443.1"/>
    <property type="molecule type" value="Genomic_DNA"/>
</dbReference>
<gene>
    <name evidence="1" type="ORF">BDEG_25893</name>
</gene>
<reference evidence="1 2" key="2">
    <citation type="submission" date="2016-05" db="EMBL/GenBank/DDBJ databases">
        <title>Lineage-specific infection strategies underlie the spectrum of fungal disease in amphibians.</title>
        <authorList>
            <person name="Cuomo C.A."/>
            <person name="Farrer R.A."/>
            <person name="James T."/>
            <person name="Longcore J."/>
            <person name="Birren B."/>
        </authorList>
    </citation>
    <scope>NUCLEOTIDE SEQUENCE [LARGE SCALE GENOMIC DNA]</scope>
    <source>
        <strain evidence="1 2">JEL423</strain>
    </source>
</reference>
<dbReference type="AlphaFoldDB" id="A0A177WQS1"/>
<reference evidence="1 2" key="1">
    <citation type="submission" date="2006-10" db="EMBL/GenBank/DDBJ databases">
        <title>The Genome Sequence of Batrachochytrium dendrobatidis JEL423.</title>
        <authorList>
            <consortium name="The Broad Institute Genome Sequencing Platform"/>
            <person name="Birren B."/>
            <person name="Lander E."/>
            <person name="Galagan J."/>
            <person name="Cuomo C."/>
            <person name="Devon K."/>
            <person name="Jaffe D."/>
            <person name="Butler J."/>
            <person name="Alvarez P."/>
            <person name="Gnerre S."/>
            <person name="Grabherr M."/>
            <person name="Kleber M."/>
            <person name="Mauceli E."/>
            <person name="Brockman W."/>
            <person name="Young S."/>
            <person name="LaButti K."/>
            <person name="Sykes S."/>
            <person name="DeCaprio D."/>
            <person name="Crawford M."/>
            <person name="Koehrsen M."/>
            <person name="Engels R."/>
            <person name="Montgomery P."/>
            <person name="Pearson M."/>
            <person name="Howarth C."/>
            <person name="Larson L."/>
            <person name="White J."/>
            <person name="O'Leary S."/>
            <person name="Kodira C."/>
            <person name="Zeng Q."/>
            <person name="Yandava C."/>
            <person name="Alvarado L."/>
            <person name="Longcore J."/>
            <person name="James T."/>
        </authorList>
    </citation>
    <scope>NUCLEOTIDE SEQUENCE [LARGE SCALE GENOMIC DNA]</scope>
    <source>
        <strain evidence="1 2">JEL423</strain>
    </source>
</reference>
<dbReference type="Proteomes" id="UP000077115">
    <property type="component" value="Unassembled WGS sequence"/>
</dbReference>
<dbReference type="VEuPathDB" id="FungiDB:BDEG_25893"/>
<evidence type="ECO:0000313" key="1">
    <source>
        <dbReference type="EMBL" id="OAJ42443.1"/>
    </source>
</evidence>
<accession>A0A177WQS1</accession>
<evidence type="ECO:0000313" key="2">
    <source>
        <dbReference type="Proteomes" id="UP000077115"/>
    </source>
</evidence>